<accession>A0A0A0B9P2</accession>
<dbReference type="InterPro" id="IPR011050">
    <property type="entry name" value="Pectin_lyase_fold/virulence"/>
</dbReference>
<dbReference type="SUPFAM" id="SSF51126">
    <property type="entry name" value="Pectin lyase-like"/>
    <property type="match status" value="1"/>
</dbReference>
<dbReference type="Gene3D" id="2.160.20.10">
    <property type="entry name" value="Single-stranded right-handed beta-helix, Pectin lyase-like"/>
    <property type="match status" value="1"/>
</dbReference>
<reference evidence="3 4" key="1">
    <citation type="submission" date="2013-10" db="EMBL/GenBank/DDBJ databases">
        <authorList>
            <person name="Wang G."/>
            <person name="Zhuang W."/>
        </authorList>
    </citation>
    <scope>NUCLEOTIDE SEQUENCE [LARGE SCALE GENOMIC DNA]</scope>
    <source>
        <strain evidence="3 4">DSM 20118</strain>
    </source>
</reference>
<dbReference type="AlphaFoldDB" id="A0A0A0B9P2"/>
<sequence length="372" mass="38068">MGAMRARWSGAWAVGVALVAGVGLGPAAAGAGPSPGDGTPTPAVTASPPPVDEVRCGDTLTGEHRLTGDLVCDGVGLTLAGSVTLDLAGHTLDGGGSGVAFLRVEDDSEDDEAAATVLDGVVRGWDYGFRERAGGIGPPGNHADGVTFEDVGVVFRDENATILGMDVSLRDSVVTGADVVFSLGYPARALSEGTRFERNELLIGGADGGFEFRDCVMVDNRLFATISDIGFLTLLDSEVRGSDEVVSPYWSGATLIGNTFVDNDVVVAASGAGRQVHGNTFAGNGLAVGAGMRWWIGWGDGPNVVVDNVFRGNHDAIVSEPGADLHLGDNVVTGSTGWGIYAPGAVDLGGNRAWGNAREPQCTGVVCLGRRS</sequence>
<keyword evidence="4" id="KW-1185">Reference proteome</keyword>
<evidence type="ECO:0000313" key="3">
    <source>
        <dbReference type="EMBL" id="KGM02872.1"/>
    </source>
</evidence>
<evidence type="ECO:0000256" key="2">
    <source>
        <dbReference type="SAM" id="SignalP"/>
    </source>
</evidence>
<feature type="region of interest" description="Disordered" evidence="1">
    <location>
        <begin position="28"/>
        <end position="51"/>
    </location>
</feature>
<feature type="signal peptide" evidence="2">
    <location>
        <begin position="1"/>
        <end position="31"/>
    </location>
</feature>
<dbReference type="Proteomes" id="UP000029833">
    <property type="component" value="Unassembled WGS sequence"/>
</dbReference>
<feature type="compositionally biased region" description="Low complexity" evidence="1">
    <location>
        <begin position="28"/>
        <end position="46"/>
    </location>
</feature>
<keyword evidence="2" id="KW-0732">Signal</keyword>
<name>A0A0A0B9P2_9CELL</name>
<dbReference type="EMBL" id="AXNT01000033">
    <property type="protein sequence ID" value="KGM02872.1"/>
    <property type="molecule type" value="Genomic_DNA"/>
</dbReference>
<dbReference type="InterPro" id="IPR012334">
    <property type="entry name" value="Pectin_lyas_fold"/>
</dbReference>
<dbReference type="STRING" id="1408250.Q760_10955"/>
<comment type="caution">
    <text evidence="3">The sequence shown here is derived from an EMBL/GenBank/DDBJ whole genome shotgun (WGS) entry which is preliminary data.</text>
</comment>
<proteinExistence type="predicted"/>
<evidence type="ECO:0000256" key="1">
    <source>
        <dbReference type="SAM" id="MobiDB-lite"/>
    </source>
</evidence>
<organism evidence="3 4">
    <name type="scientific">Cellulomonas cellasea DSM 20118</name>
    <dbReference type="NCBI Taxonomy" id="1408250"/>
    <lineage>
        <taxon>Bacteria</taxon>
        <taxon>Bacillati</taxon>
        <taxon>Actinomycetota</taxon>
        <taxon>Actinomycetes</taxon>
        <taxon>Micrococcales</taxon>
        <taxon>Cellulomonadaceae</taxon>
        <taxon>Cellulomonas</taxon>
    </lineage>
</organism>
<evidence type="ECO:0000313" key="4">
    <source>
        <dbReference type="Proteomes" id="UP000029833"/>
    </source>
</evidence>
<feature type="chain" id="PRO_5039484291" description="Right handed beta helix domain-containing protein" evidence="2">
    <location>
        <begin position="32"/>
        <end position="372"/>
    </location>
</feature>
<gene>
    <name evidence="3" type="ORF">Q760_10955</name>
</gene>
<evidence type="ECO:0008006" key="5">
    <source>
        <dbReference type="Google" id="ProtNLM"/>
    </source>
</evidence>
<protein>
    <recommendedName>
        <fullName evidence="5">Right handed beta helix domain-containing protein</fullName>
    </recommendedName>
</protein>